<evidence type="ECO:0000313" key="2">
    <source>
        <dbReference type="EMBL" id="OQV11625.1"/>
    </source>
</evidence>
<evidence type="ECO:0000313" key="3">
    <source>
        <dbReference type="Proteomes" id="UP000192578"/>
    </source>
</evidence>
<dbReference type="AlphaFoldDB" id="A0A1W0W8U5"/>
<keyword evidence="1" id="KW-0812">Transmembrane</keyword>
<name>A0A1W0W8U5_HYPEX</name>
<proteinExistence type="predicted"/>
<dbReference type="OrthoDB" id="10615147at2759"/>
<sequence length="75" mass="8599">MDRCSIINRSNLLQSPQQDSVSDNHSIKTISVRNLWIVFMCLLAKFNWTSVALIYDISGRVPFNRIVAARIQGYL</sequence>
<reference evidence="3" key="1">
    <citation type="submission" date="2017-01" db="EMBL/GenBank/DDBJ databases">
        <title>Comparative genomics of anhydrobiosis in the tardigrade Hypsibius dujardini.</title>
        <authorList>
            <person name="Yoshida Y."/>
            <person name="Koutsovoulos G."/>
            <person name="Laetsch D."/>
            <person name="Stevens L."/>
            <person name="Kumar S."/>
            <person name="Horikawa D."/>
            <person name="Ishino K."/>
            <person name="Komine S."/>
            <person name="Tomita M."/>
            <person name="Blaxter M."/>
            <person name="Arakawa K."/>
        </authorList>
    </citation>
    <scope>NUCLEOTIDE SEQUENCE [LARGE SCALE GENOMIC DNA]</scope>
    <source>
        <strain evidence="3">Z151</strain>
    </source>
</reference>
<dbReference type="EMBL" id="MTYJ01000165">
    <property type="protein sequence ID" value="OQV11625.1"/>
    <property type="molecule type" value="Genomic_DNA"/>
</dbReference>
<gene>
    <name evidence="2" type="ORF">BV898_14048</name>
</gene>
<feature type="transmembrane region" description="Helical" evidence="1">
    <location>
        <begin position="35"/>
        <end position="55"/>
    </location>
</feature>
<protein>
    <submittedName>
        <fullName evidence="2">Uncharacterized protein</fullName>
    </submittedName>
</protein>
<keyword evidence="1" id="KW-0472">Membrane</keyword>
<accession>A0A1W0W8U5</accession>
<dbReference type="Proteomes" id="UP000192578">
    <property type="component" value="Unassembled WGS sequence"/>
</dbReference>
<keyword evidence="3" id="KW-1185">Reference proteome</keyword>
<evidence type="ECO:0000256" key="1">
    <source>
        <dbReference type="SAM" id="Phobius"/>
    </source>
</evidence>
<organism evidence="2 3">
    <name type="scientific">Hypsibius exemplaris</name>
    <name type="common">Freshwater tardigrade</name>
    <dbReference type="NCBI Taxonomy" id="2072580"/>
    <lineage>
        <taxon>Eukaryota</taxon>
        <taxon>Metazoa</taxon>
        <taxon>Ecdysozoa</taxon>
        <taxon>Tardigrada</taxon>
        <taxon>Eutardigrada</taxon>
        <taxon>Parachela</taxon>
        <taxon>Hypsibioidea</taxon>
        <taxon>Hypsibiidae</taxon>
        <taxon>Hypsibius</taxon>
    </lineage>
</organism>
<keyword evidence="1" id="KW-1133">Transmembrane helix</keyword>
<comment type="caution">
    <text evidence="2">The sequence shown here is derived from an EMBL/GenBank/DDBJ whole genome shotgun (WGS) entry which is preliminary data.</text>
</comment>